<evidence type="ECO:0000256" key="2">
    <source>
        <dbReference type="ARBA" id="ARBA00022801"/>
    </source>
</evidence>
<dbReference type="SUPFAM" id="SSF53474">
    <property type="entry name" value="alpha/beta-Hydrolases"/>
    <property type="match status" value="1"/>
</dbReference>
<dbReference type="InterPro" id="IPR052558">
    <property type="entry name" value="Siderophore_Hydrolase_D"/>
</dbReference>
<dbReference type="PANTHER" id="PTHR40841">
    <property type="entry name" value="SIDEROPHORE TRIACETYLFUSARININE C ESTERASE"/>
    <property type="match status" value="1"/>
</dbReference>
<gene>
    <name evidence="4" type="ORF">ACFOMD_10365</name>
</gene>
<dbReference type="RefSeq" id="WP_380860909.1">
    <property type="nucleotide sequence ID" value="NZ_JBHRXV010000009.1"/>
</dbReference>
<reference evidence="5" key="1">
    <citation type="journal article" date="2019" name="Int. J. Syst. Evol. Microbiol.">
        <title>The Global Catalogue of Microorganisms (GCM) 10K type strain sequencing project: providing services to taxonomists for standard genome sequencing and annotation.</title>
        <authorList>
            <consortium name="The Broad Institute Genomics Platform"/>
            <consortium name="The Broad Institute Genome Sequencing Center for Infectious Disease"/>
            <person name="Wu L."/>
            <person name="Ma J."/>
        </authorList>
    </citation>
    <scope>NUCLEOTIDE SEQUENCE [LARGE SCALE GENOMIC DNA]</scope>
    <source>
        <strain evidence="5">KCTC 42644</strain>
    </source>
</reference>
<dbReference type="EMBL" id="JBHRXV010000009">
    <property type="protein sequence ID" value="MFC3712977.1"/>
    <property type="molecule type" value="Genomic_DNA"/>
</dbReference>
<proteinExistence type="inferred from homology"/>
<dbReference type="InterPro" id="IPR029058">
    <property type="entry name" value="AB_hydrolase_fold"/>
</dbReference>
<dbReference type="PANTHER" id="PTHR40841:SF2">
    <property type="entry name" value="SIDEROPHORE-DEGRADING ESTERASE (EUROFUNG)"/>
    <property type="match status" value="1"/>
</dbReference>
<dbReference type="Pfam" id="PF00756">
    <property type="entry name" value="Esterase"/>
    <property type="match status" value="1"/>
</dbReference>
<dbReference type="Gene3D" id="3.40.50.1820">
    <property type="entry name" value="alpha/beta hydrolase"/>
    <property type="match status" value="1"/>
</dbReference>
<sequence>MIRAAFIALLLATPAAVAAQVTPVPDAPVLHRTSIFDMKSDTGRTFRIFVAEPKIAPPPGGYPVFYVLDGNWMFATATDTIRALERRPGGSPAIVVGIGYPEGAEVNKERALDLTPRLGSPEPKQPGTGNAEAFMRFIETKLKPEIDKRYDINAARETLFGHSFGGLFTLYALINKPTLFDNWVAASPSIWFEDKLMQKGNVRRRLAPKLGVTGATPRVLITAGEFEQAADPDFPPGRVEVLLERKQIDNGREFAEFLQQPGVTAKFELLAGEDHGTVIPVAISRGVRWAASDAKRPAPAPKAAPYVNKTGVKIPTVEDYVKLTPEQRYELRIRSRKISPALHPSWVAEFDRTLGAGLTYGEHRALAEEREAMDKKHGTKPID</sequence>
<protein>
    <submittedName>
        <fullName evidence="4">Alpha/beta hydrolase</fullName>
    </submittedName>
</protein>
<feature type="chain" id="PRO_5046752231" evidence="3">
    <location>
        <begin position="19"/>
        <end position="383"/>
    </location>
</feature>
<dbReference type="GO" id="GO:0016787">
    <property type="term" value="F:hydrolase activity"/>
    <property type="evidence" value="ECO:0007669"/>
    <property type="project" value="UniProtKB-KW"/>
</dbReference>
<keyword evidence="3" id="KW-0732">Signal</keyword>
<comment type="caution">
    <text evidence="4">The sequence shown here is derived from an EMBL/GenBank/DDBJ whole genome shotgun (WGS) entry which is preliminary data.</text>
</comment>
<comment type="similarity">
    <text evidence="1">Belongs to the esterase D family.</text>
</comment>
<accession>A0ABV7XA57</accession>
<evidence type="ECO:0000256" key="3">
    <source>
        <dbReference type="SAM" id="SignalP"/>
    </source>
</evidence>
<keyword evidence="5" id="KW-1185">Reference proteome</keyword>
<keyword evidence="2 4" id="KW-0378">Hydrolase</keyword>
<dbReference type="Proteomes" id="UP001595615">
    <property type="component" value="Unassembled WGS sequence"/>
</dbReference>
<organism evidence="4 5">
    <name type="scientific">Sphingoaurantiacus capsulatus</name>
    <dbReference type="NCBI Taxonomy" id="1771310"/>
    <lineage>
        <taxon>Bacteria</taxon>
        <taxon>Pseudomonadati</taxon>
        <taxon>Pseudomonadota</taxon>
        <taxon>Alphaproteobacteria</taxon>
        <taxon>Sphingomonadales</taxon>
        <taxon>Sphingosinicellaceae</taxon>
        <taxon>Sphingoaurantiacus</taxon>
    </lineage>
</organism>
<name>A0ABV7XA57_9SPHN</name>
<evidence type="ECO:0000313" key="4">
    <source>
        <dbReference type="EMBL" id="MFC3712977.1"/>
    </source>
</evidence>
<dbReference type="InterPro" id="IPR000801">
    <property type="entry name" value="Esterase-like"/>
</dbReference>
<feature type="signal peptide" evidence="3">
    <location>
        <begin position="1"/>
        <end position="18"/>
    </location>
</feature>
<evidence type="ECO:0000313" key="5">
    <source>
        <dbReference type="Proteomes" id="UP001595615"/>
    </source>
</evidence>
<evidence type="ECO:0000256" key="1">
    <source>
        <dbReference type="ARBA" id="ARBA00005622"/>
    </source>
</evidence>